<keyword evidence="1" id="KW-1133">Transmembrane helix</keyword>
<dbReference type="RefSeq" id="WP_186968878.1">
    <property type="nucleotide sequence ID" value="NZ_JACOPK010000001.1"/>
</dbReference>
<dbReference type="EMBL" id="JACOPK010000001">
    <property type="protein sequence ID" value="MBC5694590.1"/>
    <property type="molecule type" value="Genomic_DNA"/>
</dbReference>
<comment type="caution">
    <text evidence="3">The sequence shown here is derived from an EMBL/GenBank/DDBJ whole genome shotgun (WGS) entry which is preliminary data.</text>
</comment>
<keyword evidence="4" id="KW-1185">Reference proteome</keyword>
<feature type="chain" id="PRO_5046193602" evidence="2">
    <location>
        <begin position="25"/>
        <end position="380"/>
    </location>
</feature>
<evidence type="ECO:0000313" key="3">
    <source>
        <dbReference type="EMBL" id="MBC5694590.1"/>
    </source>
</evidence>
<evidence type="ECO:0000313" key="4">
    <source>
        <dbReference type="Proteomes" id="UP000641741"/>
    </source>
</evidence>
<sequence length="380" mass="42278">MQKKRIRWLILPLLAALLVGAAGAADETEQVLLAGDHAVYTPVAVEPIEINGIPTLTKTYEMPPDFDPAALKEEPFSQGGYWYRYDRMDKSIQYKTDTKDAEDMVTIDAPSADLATVIDRFPVTKTYAKDGFIGDLTLDLQSIKVEATGYKTVTDSHPHSVTKSYTLPYNDRSLVPEAVQADGLSLPRTGLTWTEAANVSDSDVPNSWTATAVYSKTTYTSRQVATGYQARAVYRGQIAKTSVDHVTYTVTYVGSKIPVMPFLDPDVTLSQIVIVCAAGVLLLVFLIVRYILWHTARVYVYNEERRIHDVVSRQFVRVRTPKIRLSALQGHAETEYTVILRRKLAKRLVGRDIAIETGGEAQHHVVESFVGSDYAFGVRI</sequence>
<keyword evidence="2" id="KW-0732">Signal</keyword>
<reference evidence="3 4" key="1">
    <citation type="submission" date="2020-08" db="EMBL/GenBank/DDBJ databases">
        <title>Genome public.</title>
        <authorList>
            <person name="Liu C."/>
            <person name="Sun Q."/>
        </authorList>
    </citation>
    <scope>NUCLEOTIDE SEQUENCE [LARGE SCALE GENOMIC DNA]</scope>
    <source>
        <strain evidence="3 4">M2</strain>
    </source>
</reference>
<evidence type="ECO:0000256" key="2">
    <source>
        <dbReference type="SAM" id="SignalP"/>
    </source>
</evidence>
<evidence type="ECO:0000256" key="1">
    <source>
        <dbReference type="SAM" id="Phobius"/>
    </source>
</evidence>
<dbReference type="Proteomes" id="UP000641741">
    <property type="component" value="Unassembled WGS sequence"/>
</dbReference>
<protein>
    <submittedName>
        <fullName evidence="3">Uncharacterized protein</fullName>
    </submittedName>
</protein>
<keyword evidence="1" id="KW-0812">Transmembrane</keyword>
<gene>
    <name evidence="3" type="ORF">H8S02_01295</name>
</gene>
<keyword evidence="1" id="KW-0472">Membrane</keyword>
<organism evidence="3 4">
    <name type="scientific">Agathobaculum hominis</name>
    <dbReference type="NCBI Taxonomy" id="2763014"/>
    <lineage>
        <taxon>Bacteria</taxon>
        <taxon>Bacillati</taxon>
        <taxon>Bacillota</taxon>
        <taxon>Clostridia</taxon>
        <taxon>Eubacteriales</taxon>
        <taxon>Butyricicoccaceae</taxon>
        <taxon>Agathobaculum</taxon>
    </lineage>
</organism>
<name>A0ABR7GJW7_9FIRM</name>
<accession>A0ABR7GJW7</accession>
<proteinExistence type="predicted"/>
<feature type="signal peptide" evidence="2">
    <location>
        <begin position="1"/>
        <end position="24"/>
    </location>
</feature>
<feature type="transmembrane region" description="Helical" evidence="1">
    <location>
        <begin position="272"/>
        <end position="292"/>
    </location>
</feature>